<organism evidence="1 2">
    <name type="scientific">Actinoplanes sandaracinus</name>
    <dbReference type="NCBI Taxonomy" id="3045177"/>
    <lineage>
        <taxon>Bacteria</taxon>
        <taxon>Bacillati</taxon>
        <taxon>Actinomycetota</taxon>
        <taxon>Actinomycetes</taxon>
        <taxon>Micromonosporales</taxon>
        <taxon>Micromonosporaceae</taxon>
        <taxon>Actinoplanes</taxon>
    </lineage>
</organism>
<comment type="caution">
    <text evidence="1">The sequence shown here is derived from an EMBL/GenBank/DDBJ whole genome shotgun (WGS) entry which is preliminary data.</text>
</comment>
<dbReference type="EMBL" id="JASCTH010000048">
    <property type="protein sequence ID" value="MDI6105567.1"/>
    <property type="molecule type" value="Genomic_DNA"/>
</dbReference>
<gene>
    <name evidence="1" type="ORF">QLQ12_44000</name>
</gene>
<name>A0ABT6X0N8_9ACTN</name>
<accession>A0ABT6X0N8</accession>
<dbReference type="RefSeq" id="WP_282767034.1">
    <property type="nucleotide sequence ID" value="NZ_JASCTH010000048.1"/>
</dbReference>
<dbReference type="Proteomes" id="UP001241758">
    <property type="component" value="Unassembled WGS sequence"/>
</dbReference>
<evidence type="ECO:0008006" key="3">
    <source>
        <dbReference type="Google" id="ProtNLM"/>
    </source>
</evidence>
<keyword evidence="2" id="KW-1185">Reference proteome</keyword>
<sequence length="179" mass="19778">MAVFTEEEEERGCIDWELFHDGGVGAFQAAKTLDDAISNLRERGYGIAEVSALASSARSVDIQSHPAPTSSHNSQANLVTDLLSQVSMRYCGWSANNLYALCDTLRYIDFSGVTGWVLVLRDFDEFFEADACWATSAIDVIAQVSREHLMRGNRLLALLHAEGRTVDLGSIGGFKVWWQ</sequence>
<evidence type="ECO:0000313" key="2">
    <source>
        <dbReference type="Proteomes" id="UP001241758"/>
    </source>
</evidence>
<reference evidence="1 2" key="1">
    <citation type="submission" date="2023-05" db="EMBL/GenBank/DDBJ databases">
        <title>Actinoplanes sp. NEAU-A12 genome sequencing.</title>
        <authorList>
            <person name="Wang Z.-S."/>
        </authorList>
    </citation>
    <scope>NUCLEOTIDE SEQUENCE [LARGE SCALE GENOMIC DNA]</scope>
    <source>
        <strain evidence="1 2">NEAU-A12</strain>
    </source>
</reference>
<evidence type="ECO:0000313" key="1">
    <source>
        <dbReference type="EMBL" id="MDI6105567.1"/>
    </source>
</evidence>
<protein>
    <recommendedName>
        <fullName evidence="3">Barstar (barnase inhibitor) domain-containing protein</fullName>
    </recommendedName>
</protein>
<proteinExistence type="predicted"/>